<gene>
    <name evidence="8" type="ORF">H9892_05035</name>
</gene>
<name>A0A9D1Q170_9FIRM</name>
<dbReference type="PANTHER" id="PTHR42988:SF2">
    <property type="entry name" value="CYCLIC NUCLEOTIDE PHOSPHODIESTERASE CBUA0032-RELATED"/>
    <property type="match status" value="1"/>
</dbReference>
<dbReference type="Proteomes" id="UP000823990">
    <property type="component" value="Unassembled WGS sequence"/>
</dbReference>
<evidence type="ECO:0000259" key="7">
    <source>
        <dbReference type="Pfam" id="PF00149"/>
    </source>
</evidence>
<dbReference type="EMBL" id="DXHS01000077">
    <property type="protein sequence ID" value="HIW02685.1"/>
    <property type="molecule type" value="Genomic_DNA"/>
</dbReference>
<evidence type="ECO:0000256" key="3">
    <source>
        <dbReference type="ARBA" id="ARBA00023004"/>
    </source>
</evidence>
<keyword evidence="1" id="KW-0479">Metal-binding</keyword>
<accession>A0A9D1Q170</accession>
<dbReference type="InterPro" id="IPR004843">
    <property type="entry name" value="Calcineurin-like_PHP"/>
</dbReference>
<dbReference type="PANTHER" id="PTHR42988">
    <property type="entry name" value="PHOSPHOHYDROLASE"/>
    <property type="match status" value="1"/>
</dbReference>
<dbReference type="InterPro" id="IPR029052">
    <property type="entry name" value="Metallo-depent_PP-like"/>
</dbReference>
<sequence>VHILPPDLIKDTDDYADALNSDRKIFTESTAILDRMLAEVEKEQPDVLLISGDLTKDGEYEGHEYLAEKLAETQAAVPGLKVYVTNGNHDVNNSLAYNYNTEDGVAVPATRTTPEKFIEAYDEVVYSDESVIARFTPAEGKTAGMLSYAARPAEGFTVIVVDSGRYSADNTDAGTDEHQTSGQISADLLAWAEEQAAAARERGDVIVGMQHHGLIEHFDMEEEILGDYLVNDYRNVAETYADAGMSVVFTGHMHANDIAHTKTAAGNELYDIETGSAVTYPCPMRFVSIEREADEYGVSASFDVDTVTHLDNITYTTADKQQATIEDLTEYARGFGITASLVENLGTDLVMGYADELIDSVAAAGGLEKYLLGVIDGLLGDTVNVTSTTQLVNLLAGMLPTDSTETFYYDSESGIVFTYSAGVQLTISVKGLAESLSYLLGELDKMIADEEKLASLVGGFISDVTDIVVYDDTNDENDKTLIQFVNDVYQSHLCGADGDLANSEYAYINDVVADIESGAFTDMLLSSVFEKLWSLVSAIADDVSLGGFLGMEGLQKSVAEGKTVHTPIALKGRTPLVKINADGSTGLLNTLFGFLSDLKNTVTADESDANKLVFNADASLSDLLNVKITLAGQVIKDMVSELVLGTPAEGDTPAEEGLITNELKTQITQLLGGIVVSMSADGGYADDNFAGFTVSYPFYRTVTVDTPWGDMTYTVRSGEELTFSVAAAEGWTVTGVTADGTALTATDGKYTVTVTADTNIVVGATAPAAPAPSDPEPTDPGEDEKDQGCGGAMTGGVPFIVLGALALVAIVYITVAAVKAKRNNNK</sequence>
<keyword evidence="6" id="KW-0472">Membrane</keyword>
<evidence type="ECO:0000256" key="1">
    <source>
        <dbReference type="ARBA" id="ARBA00022723"/>
    </source>
</evidence>
<evidence type="ECO:0000313" key="9">
    <source>
        <dbReference type="Proteomes" id="UP000823990"/>
    </source>
</evidence>
<comment type="caution">
    <text evidence="8">The sequence shown here is derived from an EMBL/GenBank/DDBJ whole genome shotgun (WGS) entry which is preliminary data.</text>
</comment>
<evidence type="ECO:0000256" key="5">
    <source>
        <dbReference type="SAM" id="MobiDB-lite"/>
    </source>
</evidence>
<organism evidence="8 9">
    <name type="scientific">Candidatus Protoclostridium stercorigallinarum</name>
    <dbReference type="NCBI Taxonomy" id="2838741"/>
    <lineage>
        <taxon>Bacteria</taxon>
        <taxon>Bacillati</taxon>
        <taxon>Bacillota</taxon>
        <taxon>Clostridia</taxon>
        <taxon>Candidatus Protoclostridium</taxon>
    </lineage>
</organism>
<dbReference type="InterPro" id="IPR050884">
    <property type="entry name" value="CNP_phosphodiesterase-III"/>
</dbReference>
<proteinExistence type="inferred from homology"/>
<keyword evidence="6" id="KW-1133">Transmembrane helix</keyword>
<reference evidence="8" key="2">
    <citation type="submission" date="2021-04" db="EMBL/GenBank/DDBJ databases">
        <authorList>
            <person name="Gilroy R."/>
        </authorList>
    </citation>
    <scope>NUCLEOTIDE SEQUENCE</scope>
    <source>
        <strain evidence="8">12435</strain>
    </source>
</reference>
<dbReference type="SUPFAM" id="SSF56300">
    <property type="entry name" value="Metallo-dependent phosphatases"/>
    <property type="match status" value="1"/>
</dbReference>
<dbReference type="AlphaFoldDB" id="A0A9D1Q170"/>
<comment type="similarity">
    <text evidence="4">Belongs to the cyclic nucleotide phosphodiesterase class-III family.</text>
</comment>
<evidence type="ECO:0000256" key="2">
    <source>
        <dbReference type="ARBA" id="ARBA00022801"/>
    </source>
</evidence>
<feature type="domain" description="Calcineurin-like phosphoesterase" evidence="7">
    <location>
        <begin position="33"/>
        <end position="255"/>
    </location>
</feature>
<evidence type="ECO:0000256" key="4">
    <source>
        <dbReference type="ARBA" id="ARBA00025742"/>
    </source>
</evidence>
<feature type="non-terminal residue" evidence="8">
    <location>
        <position position="1"/>
    </location>
</feature>
<evidence type="ECO:0000256" key="6">
    <source>
        <dbReference type="SAM" id="Phobius"/>
    </source>
</evidence>
<evidence type="ECO:0000313" key="8">
    <source>
        <dbReference type="EMBL" id="HIW02685.1"/>
    </source>
</evidence>
<dbReference type="Gene3D" id="3.60.21.10">
    <property type="match status" value="1"/>
</dbReference>
<feature type="region of interest" description="Disordered" evidence="5">
    <location>
        <begin position="764"/>
        <end position="790"/>
    </location>
</feature>
<keyword evidence="3" id="KW-0408">Iron</keyword>
<reference evidence="8" key="1">
    <citation type="journal article" date="2021" name="PeerJ">
        <title>Extensive microbial diversity within the chicken gut microbiome revealed by metagenomics and culture.</title>
        <authorList>
            <person name="Gilroy R."/>
            <person name="Ravi A."/>
            <person name="Getino M."/>
            <person name="Pursley I."/>
            <person name="Horton D.L."/>
            <person name="Alikhan N.F."/>
            <person name="Baker D."/>
            <person name="Gharbi K."/>
            <person name="Hall N."/>
            <person name="Watson M."/>
            <person name="Adriaenssens E.M."/>
            <person name="Foster-Nyarko E."/>
            <person name="Jarju S."/>
            <person name="Secka A."/>
            <person name="Antonio M."/>
            <person name="Oren A."/>
            <person name="Chaudhuri R.R."/>
            <person name="La Ragione R."/>
            <person name="Hildebrand F."/>
            <person name="Pallen M.J."/>
        </authorList>
    </citation>
    <scope>NUCLEOTIDE SEQUENCE</scope>
    <source>
        <strain evidence="8">12435</strain>
    </source>
</reference>
<feature type="compositionally biased region" description="Acidic residues" evidence="5">
    <location>
        <begin position="776"/>
        <end position="785"/>
    </location>
</feature>
<feature type="transmembrane region" description="Helical" evidence="6">
    <location>
        <begin position="797"/>
        <end position="818"/>
    </location>
</feature>
<dbReference type="GO" id="GO:0016787">
    <property type="term" value="F:hydrolase activity"/>
    <property type="evidence" value="ECO:0007669"/>
    <property type="project" value="UniProtKB-KW"/>
</dbReference>
<keyword evidence="2" id="KW-0378">Hydrolase</keyword>
<keyword evidence="6" id="KW-0812">Transmembrane</keyword>
<dbReference type="GO" id="GO:0046872">
    <property type="term" value="F:metal ion binding"/>
    <property type="evidence" value="ECO:0007669"/>
    <property type="project" value="UniProtKB-KW"/>
</dbReference>
<protein>
    <submittedName>
        <fullName evidence="8">Metallophosphoesterase</fullName>
    </submittedName>
</protein>
<dbReference type="Pfam" id="PF00149">
    <property type="entry name" value="Metallophos"/>
    <property type="match status" value="1"/>
</dbReference>